<dbReference type="PIRSF" id="PIRSF010256">
    <property type="entry name" value="CoxE_vWa"/>
    <property type="match status" value="1"/>
</dbReference>
<organism evidence="2 3">
    <name type="scientific">Roseospira navarrensis</name>
    <dbReference type="NCBI Taxonomy" id="140058"/>
    <lineage>
        <taxon>Bacteria</taxon>
        <taxon>Pseudomonadati</taxon>
        <taxon>Pseudomonadota</taxon>
        <taxon>Alphaproteobacteria</taxon>
        <taxon>Rhodospirillales</taxon>
        <taxon>Rhodospirillaceae</taxon>
        <taxon>Roseospira</taxon>
    </lineage>
</organism>
<proteinExistence type="predicted"/>
<dbReference type="SUPFAM" id="SSF53300">
    <property type="entry name" value="vWA-like"/>
    <property type="match status" value="1"/>
</dbReference>
<dbReference type="Pfam" id="PF05762">
    <property type="entry name" value="VWA_CoxE"/>
    <property type="match status" value="1"/>
</dbReference>
<dbReference type="PANTHER" id="PTHR39338">
    <property type="entry name" value="BLL5662 PROTEIN-RELATED"/>
    <property type="match status" value="1"/>
</dbReference>
<gene>
    <name evidence="2" type="ORF">GHC57_11070</name>
</gene>
<dbReference type="InterPro" id="IPR036465">
    <property type="entry name" value="vWFA_dom_sf"/>
</dbReference>
<keyword evidence="3" id="KW-1185">Reference proteome</keyword>
<name>A0A7X2D3Q0_9PROT</name>
<feature type="compositionally biased region" description="Basic and acidic residues" evidence="1">
    <location>
        <begin position="104"/>
        <end position="115"/>
    </location>
</feature>
<protein>
    <submittedName>
        <fullName evidence="2">VWA domain-containing protein</fullName>
    </submittedName>
</protein>
<sequence>MPPPGEAQTAASGGRLADNVMHFVRVLRSAGLRVGPGDTLAALRAVEAVGPGHREDLKAALAAVLVKRRQDRALFDEAFHIFWADPDILGRMMGLLLPRLRTPGEADDGSRRLHDALGSGTPPPPPDRETPTEEQRLSIDLDWSDQERLGAMDFEKMTAEEFRRAQRALERLRLPDLRLKTRRRRPDPHGRHVDLRASMRASLRTGGDALPLRRAAPEPRPPTVVALCDISGSMDRYARIFLRLMHGLAQREPHFHAFVFGTRLTNVTRALRNRDPDVAMAAAAAAMPDWAGGTRIGDCLTAFNRHWSRRVLGQGALVLLMTDGLDQAEAEGLARPMERLHKSCRRLIWLNPLLRWDGFQPKAAGVRAILPHVDDFRPVHSLDSLDQLVAALSAHAAGQSPRRLEAARVWREALAG</sequence>
<dbReference type="PANTHER" id="PTHR39338:SF6">
    <property type="entry name" value="BLL5662 PROTEIN"/>
    <property type="match status" value="1"/>
</dbReference>
<evidence type="ECO:0000313" key="3">
    <source>
        <dbReference type="Proteomes" id="UP000434582"/>
    </source>
</evidence>
<comment type="caution">
    <text evidence="2">The sequence shown here is derived from an EMBL/GenBank/DDBJ whole genome shotgun (WGS) entry which is preliminary data.</text>
</comment>
<accession>A0A7X2D3Q0</accession>
<evidence type="ECO:0000256" key="1">
    <source>
        <dbReference type="SAM" id="MobiDB-lite"/>
    </source>
</evidence>
<dbReference type="OrthoDB" id="9790469at2"/>
<dbReference type="AlphaFoldDB" id="A0A7X2D3Q0"/>
<dbReference type="Gene3D" id="3.40.50.410">
    <property type="entry name" value="von Willebrand factor, type A domain"/>
    <property type="match status" value="1"/>
</dbReference>
<feature type="region of interest" description="Disordered" evidence="1">
    <location>
        <begin position="104"/>
        <end position="138"/>
    </location>
</feature>
<dbReference type="CDD" id="cd00198">
    <property type="entry name" value="vWFA"/>
    <property type="match status" value="1"/>
</dbReference>
<dbReference type="EMBL" id="WIVE01000032">
    <property type="protein sequence ID" value="MQX37058.1"/>
    <property type="molecule type" value="Genomic_DNA"/>
</dbReference>
<feature type="compositionally biased region" description="Basic and acidic residues" evidence="1">
    <location>
        <begin position="126"/>
        <end position="138"/>
    </location>
</feature>
<reference evidence="2 3" key="1">
    <citation type="submission" date="2019-10" db="EMBL/GenBank/DDBJ databases">
        <title>Draft whole-genome sequence of the purple nonsulfur photosynthetic bacterium Roseospira navarrensis DSM 15114.</title>
        <authorList>
            <person name="Kyndt J.A."/>
            <person name="Meyer T.E."/>
        </authorList>
    </citation>
    <scope>NUCLEOTIDE SEQUENCE [LARGE SCALE GENOMIC DNA]</scope>
    <source>
        <strain evidence="2 3">DSM 15114</strain>
    </source>
</reference>
<dbReference type="InterPro" id="IPR008912">
    <property type="entry name" value="Uncharacterised_CoxE"/>
</dbReference>
<evidence type="ECO:0000313" key="2">
    <source>
        <dbReference type="EMBL" id="MQX37058.1"/>
    </source>
</evidence>
<dbReference type="InterPro" id="IPR011195">
    <property type="entry name" value="UCP010256"/>
</dbReference>
<dbReference type="Proteomes" id="UP000434582">
    <property type="component" value="Unassembled WGS sequence"/>
</dbReference>